<accession>A0A2M8WMD9</accession>
<dbReference type="Gene3D" id="1.10.8.10">
    <property type="entry name" value="DNA helicase RuvA subunit, C-terminal domain"/>
    <property type="match status" value="1"/>
</dbReference>
<sequence length="271" mass="29427">MLAMAVKQLAAAGVSDSARDARKLFAYASGVDASRVTLILSEDVTEEVATRFDALIARRAQFEPVSHLIGTRDFYGRSFQVTKDVLDPRPETETLIEVALRDPFERVLDLGTGSGCILVTLLAENPKATGIGGDASSAALTIASCNAQRHGVQARVRFVQSDWMAAIRDPFDLIVANPPYIAADEMDDLQPEVCLHEPRIALTDEADGLTAYNKIIAGAPDYLTPGGRLIVEIGATQAEAVSEMMRDAELQQIRVIPDLDHRDRVVEARKP</sequence>
<dbReference type="NCBIfam" id="TIGR03534">
    <property type="entry name" value="RF_mod_PrmC"/>
    <property type="match status" value="1"/>
</dbReference>
<feature type="domain" description="Release factor glutamine methyltransferase N-terminal" evidence="7">
    <location>
        <begin position="2"/>
        <end position="70"/>
    </location>
</feature>
<dbReference type="GO" id="GO:0003676">
    <property type="term" value="F:nucleic acid binding"/>
    <property type="evidence" value="ECO:0007669"/>
    <property type="project" value="InterPro"/>
</dbReference>
<evidence type="ECO:0000256" key="1">
    <source>
        <dbReference type="ARBA" id="ARBA00022603"/>
    </source>
</evidence>
<dbReference type="EMBL" id="PGTY01000001">
    <property type="protein sequence ID" value="PJI92036.1"/>
    <property type="molecule type" value="Genomic_DNA"/>
</dbReference>
<evidence type="ECO:0000313" key="9">
    <source>
        <dbReference type="Proteomes" id="UP000228531"/>
    </source>
</evidence>
<dbReference type="Gene3D" id="3.40.50.150">
    <property type="entry name" value="Vaccinia Virus protein VP39"/>
    <property type="match status" value="1"/>
</dbReference>
<feature type="binding site" evidence="5">
    <location>
        <position position="177"/>
    </location>
    <ligand>
        <name>S-adenosyl-L-methionine</name>
        <dbReference type="ChEBI" id="CHEBI:59789"/>
    </ligand>
</feature>
<dbReference type="InterPro" id="IPR004556">
    <property type="entry name" value="HemK-like"/>
</dbReference>
<dbReference type="RefSeq" id="WP_100366901.1">
    <property type="nucleotide sequence ID" value="NZ_PGTY01000001.1"/>
</dbReference>
<gene>
    <name evidence="5" type="primary">prmC</name>
    <name evidence="8" type="ORF">BC777_0879</name>
</gene>
<evidence type="ECO:0000256" key="5">
    <source>
        <dbReference type="HAMAP-Rule" id="MF_02126"/>
    </source>
</evidence>
<evidence type="ECO:0000256" key="3">
    <source>
        <dbReference type="ARBA" id="ARBA00022691"/>
    </source>
</evidence>
<feature type="binding site" evidence="5">
    <location>
        <position position="163"/>
    </location>
    <ligand>
        <name>S-adenosyl-L-methionine</name>
        <dbReference type="ChEBI" id="CHEBI:59789"/>
    </ligand>
</feature>
<dbReference type="Pfam" id="PF17827">
    <property type="entry name" value="PrmC_N"/>
    <property type="match status" value="1"/>
</dbReference>
<evidence type="ECO:0000256" key="2">
    <source>
        <dbReference type="ARBA" id="ARBA00022679"/>
    </source>
</evidence>
<feature type="binding site" evidence="5">
    <location>
        <position position="134"/>
    </location>
    <ligand>
        <name>S-adenosyl-L-methionine</name>
        <dbReference type="ChEBI" id="CHEBI:59789"/>
    </ligand>
</feature>
<dbReference type="Pfam" id="PF05175">
    <property type="entry name" value="MTS"/>
    <property type="match status" value="1"/>
</dbReference>
<dbReference type="EC" id="2.1.1.297" evidence="5"/>
<feature type="binding site" evidence="5">
    <location>
        <begin position="111"/>
        <end position="115"/>
    </location>
    <ligand>
        <name>S-adenosyl-L-methionine</name>
        <dbReference type="ChEBI" id="CHEBI:59789"/>
    </ligand>
</feature>
<comment type="similarity">
    <text evidence="5">Belongs to the protein N5-glutamine methyltransferase family. PrmC subfamily.</text>
</comment>
<dbReference type="AlphaFoldDB" id="A0A2M8WMD9"/>
<dbReference type="InterPro" id="IPR002052">
    <property type="entry name" value="DNA_methylase_N6_adenine_CS"/>
</dbReference>
<comment type="caution">
    <text evidence="8">The sequence shown here is derived from an EMBL/GenBank/DDBJ whole genome shotgun (WGS) entry which is preliminary data.</text>
</comment>
<dbReference type="GO" id="GO:0102559">
    <property type="term" value="F:peptide chain release factor N(5)-glutamine methyltransferase activity"/>
    <property type="evidence" value="ECO:0007669"/>
    <property type="project" value="UniProtKB-EC"/>
</dbReference>
<evidence type="ECO:0000313" key="8">
    <source>
        <dbReference type="EMBL" id="PJI92036.1"/>
    </source>
</evidence>
<dbReference type="HAMAP" id="MF_02126">
    <property type="entry name" value="RF_methyltr_PrmC"/>
    <property type="match status" value="1"/>
</dbReference>
<dbReference type="GO" id="GO:0032259">
    <property type="term" value="P:methylation"/>
    <property type="evidence" value="ECO:0007669"/>
    <property type="project" value="UniProtKB-KW"/>
</dbReference>
<dbReference type="InterPro" id="IPR029063">
    <property type="entry name" value="SAM-dependent_MTases_sf"/>
</dbReference>
<organism evidence="8 9">
    <name type="scientific">Yoonia maricola</name>
    <dbReference type="NCBI Taxonomy" id="420999"/>
    <lineage>
        <taxon>Bacteria</taxon>
        <taxon>Pseudomonadati</taxon>
        <taxon>Pseudomonadota</taxon>
        <taxon>Alphaproteobacteria</taxon>
        <taxon>Rhodobacterales</taxon>
        <taxon>Paracoccaceae</taxon>
        <taxon>Yoonia</taxon>
    </lineage>
</organism>
<dbReference type="Proteomes" id="UP000228531">
    <property type="component" value="Unassembled WGS sequence"/>
</dbReference>
<reference evidence="8 9" key="1">
    <citation type="submission" date="2017-11" db="EMBL/GenBank/DDBJ databases">
        <title>Genomic Encyclopedia of Archaeal and Bacterial Type Strains, Phase II (KMG-II): From Individual Species to Whole Genera.</title>
        <authorList>
            <person name="Goeker M."/>
        </authorList>
    </citation>
    <scope>NUCLEOTIDE SEQUENCE [LARGE SCALE GENOMIC DNA]</scope>
    <source>
        <strain evidence="8 9">DSM 29128</strain>
    </source>
</reference>
<dbReference type="CDD" id="cd02440">
    <property type="entry name" value="AdoMet_MTases"/>
    <property type="match status" value="1"/>
</dbReference>
<dbReference type="InterPro" id="IPR050320">
    <property type="entry name" value="N5-glutamine_MTase"/>
</dbReference>
<keyword evidence="3 5" id="KW-0949">S-adenosyl-L-methionine</keyword>
<dbReference type="SUPFAM" id="SSF53335">
    <property type="entry name" value="S-adenosyl-L-methionine-dependent methyltransferases"/>
    <property type="match status" value="1"/>
</dbReference>
<feature type="domain" description="Methyltransferase small" evidence="6">
    <location>
        <begin position="92"/>
        <end position="186"/>
    </location>
</feature>
<dbReference type="PANTHER" id="PTHR18895:SF74">
    <property type="entry name" value="MTRF1L RELEASE FACTOR GLUTAMINE METHYLTRANSFERASE"/>
    <property type="match status" value="1"/>
</dbReference>
<keyword evidence="1 5" id="KW-0489">Methyltransferase</keyword>
<keyword evidence="2 5" id="KW-0808">Transferase</keyword>
<dbReference type="InterPro" id="IPR007848">
    <property type="entry name" value="Small_mtfrase_dom"/>
</dbReference>
<proteinExistence type="inferred from homology"/>
<evidence type="ECO:0000259" key="6">
    <source>
        <dbReference type="Pfam" id="PF05175"/>
    </source>
</evidence>
<feature type="binding site" evidence="5">
    <location>
        <begin position="177"/>
        <end position="180"/>
    </location>
    <ligand>
        <name>substrate</name>
    </ligand>
</feature>
<name>A0A2M8WMD9_9RHOB</name>
<keyword evidence="9" id="KW-1185">Reference proteome</keyword>
<evidence type="ECO:0000259" key="7">
    <source>
        <dbReference type="Pfam" id="PF17827"/>
    </source>
</evidence>
<evidence type="ECO:0000256" key="4">
    <source>
        <dbReference type="ARBA" id="ARBA00048391"/>
    </source>
</evidence>
<comment type="function">
    <text evidence="5">Methylates the class 1 translation termination release factors RF1/PrfA and RF2/PrfB on the glutamine residue of the universally conserved GGQ motif.</text>
</comment>
<dbReference type="InterPro" id="IPR019874">
    <property type="entry name" value="RF_methyltr_PrmC"/>
</dbReference>
<protein>
    <recommendedName>
        <fullName evidence="5">Release factor glutamine methyltransferase</fullName>
        <shortName evidence="5">RF MTase</shortName>
        <ecNumber evidence="5">2.1.1.297</ecNumber>
    </recommendedName>
    <alternativeName>
        <fullName evidence="5">N5-glutamine methyltransferase PrmC</fullName>
    </alternativeName>
    <alternativeName>
        <fullName evidence="5">Protein-(glutamine-N5) MTase PrmC</fullName>
    </alternativeName>
    <alternativeName>
        <fullName evidence="5">Protein-glutamine N-methyltransferase PrmC</fullName>
    </alternativeName>
</protein>
<dbReference type="PANTHER" id="PTHR18895">
    <property type="entry name" value="HEMK METHYLTRANSFERASE"/>
    <property type="match status" value="1"/>
</dbReference>
<comment type="catalytic activity">
    <reaction evidence="4 5">
        <text>L-glutaminyl-[peptide chain release factor] + S-adenosyl-L-methionine = N(5)-methyl-L-glutaminyl-[peptide chain release factor] + S-adenosyl-L-homocysteine + H(+)</text>
        <dbReference type="Rhea" id="RHEA:42896"/>
        <dbReference type="Rhea" id="RHEA-COMP:10271"/>
        <dbReference type="Rhea" id="RHEA-COMP:10272"/>
        <dbReference type="ChEBI" id="CHEBI:15378"/>
        <dbReference type="ChEBI" id="CHEBI:30011"/>
        <dbReference type="ChEBI" id="CHEBI:57856"/>
        <dbReference type="ChEBI" id="CHEBI:59789"/>
        <dbReference type="ChEBI" id="CHEBI:61891"/>
        <dbReference type="EC" id="2.1.1.297"/>
    </reaction>
</comment>
<dbReference type="OrthoDB" id="9800643at2"/>
<dbReference type="InterPro" id="IPR040758">
    <property type="entry name" value="PrmC_N"/>
</dbReference>
<dbReference type="PROSITE" id="PS00092">
    <property type="entry name" value="N6_MTASE"/>
    <property type="match status" value="1"/>
</dbReference>
<dbReference type="NCBIfam" id="TIGR00536">
    <property type="entry name" value="hemK_fam"/>
    <property type="match status" value="1"/>
</dbReference>